<dbReference type="GO" id="GO:0046983">
    <property type="term" value="F:protein dimerization activity"/>
    <property type="evidence" value="ECO:0007669"/>
    <property type="project" value="InterPro"/>
</dbReference>
<accession>A0A8T3AUQ3</accession>
<evidence type="ECO:0000256" key="3">
    <source>
        <dbReference type="SAM" id="MobiDB-lite"/>
    </source>
</evidence>
<evidence type="ECO:0000256" key="2">
    <source>
        <dbReference type="ARBA" id="ARBA00023163"/>
    </source>
</evidence>
<keyword evidence="6" id="KW-1185">Reference proteome</keyword>
<feature type="compositionally biased region" description="Polar residues" evidence="3">
    <location>
        <begin position="427"/>
        <end position="444"/>
    </location>
</feature>
<feature type="compositionally biased region" description="Basic and acidic residues" evidence="3">
    <location>
        <begin position="675"/>
        <end position="690"/>
    </location>
</feature>
<feature type="region of interest" description="Disordered" evidence="3">
    <location>
        <begin position="661"/>
        <end position="690"/>
    </location>
</feature>
<comment type="caution">
    <text evidence="5">The sequence shown here is derived from an EMBL/GenBank/DDBJ whole genome shotgun (WGS) entry which is preliminary data.</text>
</comment>
<evidence type="ECO:0000313" key="5">
    <source>
        <dbReference type="EMBL" id="KAI0499837.1"/>
    </source>
</evidence>
<proteinExistence type="predicted"/>
<dbReference type="InterPro" id="IPR025610">
    <property type="entry name" value="MYC/MYB_N"/>
</dbReference>
<reference evidence="5" key="1">
    <citation type="journal article" date="2022" name="Front. Genet.">
        <title>Chromosome-Scale Assembly of the Dendrobium nobile Genome Provides Insights Into the Molecular Mechanism of the Biosynthesis of the Medicinal Active Ingredient of Dendrobium.</title>
        <authorList>
            <person name="Xu Q."/>
            <person name="Niu S.-C."/>
            <person name="Li K.-L."/>
            <person name="Zheng P.-J."/>
            <person name="Zhang X.-J."/>
            <person name="Jia Y."/>
            <person name="Liu Y."/>
            <person name="Niu Y.-X."/>
            <person name="Yu L.-H."/>
            <person name="Chen D.-F."/>
            <person name="Zhang G.-Q."/>
        </authorList>
    </citation>
    <scope>NUCLEOTIDE SEQUENCE</scope>
    <source>
        <tissue evidence="5">Leaf</tissue>
    </source>
</reference>
<gene>
    <name evidence="5" type="ORF">KFK09_018045</name>
</gene>
<dbReference type="PANTHER" id="PTHR46196:SF2">
    <property type="entry name" value="TRANSCRIPTION FACTOR BHLH157"/>
    <property type="match status" value="1"/>
</dbReference>
<dbReference type="OrthoDB" id="1883654at2759"/>
<dbReference type="GO" id="GO:0003700">
    <property type="term" value="F:DNA-binding transcription factor activity"/>
    <property type="evidence" value="ECO:0007669"/>
    <property type="project" value="InterPro"/>
</dbReference>
<dbReference type="PROSITE" id="PS50888">
    <property type="entry name" value="BHLH"/>
    <property type="match status" value="1"/>
</dbReference>
<feature type="domain" description="BHLH" evidence="4">
    <location>
        <begin position="674"/>
        <end position="723"/>
    </location>
</feature>
<evidence type="ECO:0000313" key="6">
    <source>
        <dbReference type="Proteomes" id="UP000829196"/>
    </source>
</evidence>
<dbReference type="PANTHER" id="PTHR46196">
    <property type="entry name" value="TRANSCRIPTION FACTOR BHLH155-LIKE ISOFORM X1-RELATED"/>
    <property type="match status" value="1"/>
</dbReference>
<feature type="compositionally biased region" description="Polar residues" evidence="3">
    <location>
        <begin position="452"/>
        <end position="463"/>
    </location>
</feature>
<evidence type="ECO:0000259" key="4">
    <source>
        <dbReference type="PROSITE" id="PS50888"/>
    </source>
</evidence>
<dbReference type="AlphaFoldDB" id="A0A8T3AUQ3"/>
<keyword evidence="2" id="KW-0804">Transcription</keyword>
<dbReference type="SMR" id="A0A8T3AUQ3"/>
<feature type="region of interest" description="Disordered" evidence="3">
    <location>
        <begin position="427"/>
        <end position="463"/>
    </location>
</feature>
<dbReference type="InterPro" id="IPR011598">
    <property type="entry name" value="bHLH_dom"/>
</dbReference>
<name>A0A8T3AUQ3_DENNO</name>
<dbReference type="Pfam" id="PF23176">
    <property type="entry name" value="bHLH_LHW"/>
    <property type="match status" value="1"/>
</dbReference>
<dbReference type="InterPro" id="IPR043561">
    <property type="entry name" value="LHW-like"/>
</dbReference>
<dbReference type="Proteomes" id="UP000829196">
    <property type="component" value="Unassembled WGS sequence"/>
</dbReference>
<dbReference type="EMBL" id="JAGYWB010000013">
    <property type="protein sequence ID" value="KAI0499837.1"/>
    <property type="molecule type" value="Genomic_DNA"/>
</dbReference>
<dbReference type="Pfam" id="PF14215">
    <property type="entry name" value="bHLH-MYC_N"/>
    <property type="match status" value="1"/>
</dbReference>
<protein>
    <recommendedName>
        <fullName evidence="4">BHLH domain-containing protein</fullName>
    </recommendedName>
</protein>
<organism evidence="5 6">
    <name type="scientific">Dendrobium nobile</name>
    <name type="common">Orchid</name>
    <dbReference type="NCBI Taxonomy" id="94219"/>
    <lineage>
        <taxon>Eukaryota</taxon>
        <taxon>Viridiplantae</taxon>
        <taxon>Streptophyta</taxon>
        <taxon>Embryophyta</taxon>
        <taxon>Tracheophyta</taxon>
        <taxon>Spermatophyta</taxon>
        <taxon>Magnoliopsida</taxon>
        <taxon>Liliopsida</taxon>
        <taxon>Asparagales</taxon>
        <taxon>Orchidaceae</taxon>
        <taxon>Epidendroideae</taxon>
        <taxon>Malaxideae</taxon>
        <taxon>Dendrobiinae</taxon>
        <taxon>Dendrobium</taxon>
    </lineage>
</organism>
<sequence length="890" mass="97946">MDGEGIDELCRRGGWTYGVLWRIDCRDPRLLVLEESYYEEKSGRIFEKMINHVHVIGQGTIGEVAISGKHRWINFDTECMESIEASTSVKPDIYKENAEWRHQISSGIKTVAVISLPPLGVILFGSTQKIYESSNFVGQAQHLLRQLGIREVGYDHVDWNFTYPQATFASVISSLSSSNFKDNVWRDDAWKQRQDNHLSLEYSSLASGLFSMGSQIGTRSQTCSLKPHVSSLPVASTSSSFFNGFHNLFHETPSINSTTHKFTNQQEALTGAQILLPPNNGGFLTNCKSPSNLLTTYFKSNTQAKETSSFSCMEHKPFPGLTMPGVFNMIPTTFDSSTTRSDAFDVCQNSTLMHGIVGPQAMLDRSAISSNIIVPNLDGAGNLQDLQHCSSPPVSLCGLSTVKSSSNASPFTPELPEKFLTSQDINPENSTLAHSTNKPLNNHIDSSHRTDNQVNNGSAAEYPNSPSACPNVCVSSSLDRSGNWNESTSNASTKLGSDNDLFDGMELDLSPMILRQECWDDIVLPIASNNCISEMEMGSVTGAGKDLFSDSSLEQLLDAVVAGNSNVSSSSNSVMKKTIFASIRDSKHQLPTKVSDAQADHLPVADSSSLIQTPAVSLPEWNSEKLMLGSPKNVEPKPNLCAWIFDNCNVNAEGSAFNQTKKTEESAKVIRKRARPGESTRPRPKDRQQIQDRVKELREIVPNGAKCSIDALLDRTIRHLLFLQSVTKYADKLKHVDEPKIIGEESGVVLKDNTNGSLGGATWAYEVAGQTMVCPILIEDLHPSGQMLVEMLCEERGFFLEIADVVRGFGLTILKGVMENRGRKVWARFIVEANRDVTRMDIFLSLVQLLQHTSSSIRSCEPRARIIDTSLTSYQQSSTAIPIGLVDRLQ</sequence>
<keyword evidence="1" id="KW-0805">Transcription regulation</keyword>
<evidence type="ECO:0000256" key="1">
    <source>
        <dbReference type="ARBA" id="ARBA00023015"/>
    </source>
</evidence>